<dbReference type="Proteomes" id="UP000019116">
    <property type="component" value="Chromosome 3B"/>
</dbReference>
<reference evidence="2" key="1">
    <citation type="submission" date="2018-08" db="EMBL/GenBank/DDBJ databases">
        <authorList>
            <person name="Rossello M."/>
        </authorList>
    </citation>
    <scope>NUCLEOTIDE SEQUENCE [LARGE SCALE GENOMIC DNA]</scope>
    <source>
        <strain evidence="2">cv. Chinese Spring</strain>
    </source>
</reference>
<reference evidence="2" key="2">
    <citation type="submission" date="2018-10" db="UniProtKB">
        <authorList>
            <consortium name="EnsemblPlants"/>
        </authorList>
    </citation>
    <scope>IDENTIFICATION</scope>
</reference>
<proteinExistence type="predicted"/>
<dbReference type="STRING" id="4565.A0A3B6FP77"/>
<organism evidence="2">
    <name type="scientific">Triticum aestivum</name>
    <name type="common">Wheat</name>
    <dbReference type="NCBI Taxonomy" id="4565"/>
    <lineage>
        <taxon>Eukaryota</taxon>
        <taxon>Viridiplantae</taxon>
        <taxon>Streptophyta</taxon>
        <taxon>Embryophyta</taxon>
        <taxon>Tracheophyta</taxon>
        <taxon>Spermatophyta</taxon>
        <taxon>Magnoliopsida</taxon>
        <taxon>Liliopsida</taxon>
        <taxon>Poales</taxon>
        <taxon>Poaceae</taxon>
        <taxon>BOP clade</taxon>
        <taxon>Pooideae</taxon>
        <taxon>Triticodae</taxon>
        <taxon>Triticeae</taxon>
        <taxon>Triticinae</taxon>
        <taxon>Triticum</taxon>
    </lineage>
</organism>
<keyword evidence="1" id="KW-0472">Membrane</keyword>
<evidence type="ECO:0000313" key="2">
    <source>
        <dbReference type="EnsemblPlants" id="TraesCS3B02G216700.1.cds1"/>
    </source>
</evidence>
<name>A0A3B6FP77_WHEAT</name>
<evidence type="ECO:0000256" key="1">
    <source>
        <dbReference type="SAM" id="Phobius"/>
    </source>
</evidence>
<dbReference type="EnsemblPlants" id="TraesCS3B02G216700.1">
    <property type="protein sequence ID" value="TraesCS3B02G216700.1.cds1"/>
    <property type="gene ID" value="TraesCS3B02G216700"/>
</dbReference>
<accession>A0A3B6FP77</accession>
<dbReference type="AlphaFoldDB" id="A0A3B6FP77"/>
<keyword evidence="3" id="KW-1185">Reference proteome</keyword>
<dbReference type="Gramene" id="TraesCS3B02G216700.1">
    <property type="protein sequence ID" value="TraesCS3B02G216700.1.cds1"/>
    <property type="gene ID" value="TraesCS3B02G216700"/>
</dbReference>
<keyword evidence="1" id="KW-0812">Transmembrane</keyword>
<keyword evidence="1" id="KW-1133">Transmembrane helix</keyword>
<protein>
    <submittedName>
        <fullName evidence="2">Uncharacterized protein</fullName>
    </submittedName>
</protein>
<feature type="transmembrane region" description="Helical" evidence="1">
    <location>
        <begin position="23"/>
        <end position="46"/>
    </location>
</feature>
<evidence type="ECO:0000313" key="3">
    <source>
        <dbReference type="Proteomes" id="UP000019116"/>
    </source>
</evidence>
<dbReference type="Gramene" id="TraesCS3B03G0524700.1">
    <property type="protein sequence ID" value="TraesCS3B03G0524700.1.CDS1"/>
    <property type="gene ID" value="TraesCS3B03G0524700"/>
</dbReference>
<sequence>MVSSERRQVDEHVNKIIELKNKVFCLVCPLLSLSLSLSLSLLARFYDMQFLSGSYNSFVVINQKIIGPPSINLLAKLGVTKSDLLLHECSISLTFNPMSCLGFQFSAECGS</sequence>